<gene>
    <name evidence="2" type="ORF">F4561_002747</name>
</gene>
<dbReference type="PANTHER" id="PTHR30543">
    <property type="entry name" value="CHROMATE REDUCTASE"/>
    <property type="match status" value="1"/>
</dbReference>
<feature type="domain" description="NADPH-dependent FMN reductase-like" evidence="1">
    <location>
        <begin position="8"/>
        <end position="152"/>
    </location>
</feature>
<dbReference type="EMBL" id="JACHJT010000001">
    <property type="protein sequence ID" value="MBB4931927.1"/>
    <property type="molecule type" value="Genomic_DNA"/>
</dbReference>
<dbReference type="GO" id="GO:0010181">
    <property type="term" value="F:FMN binding"/>
    <property type="evidence" value="ECO:0007669"/>
    <property type="project" value="TreeGrafter"/>
</dbReference>
<name>A0A7W7RHD5_9ACTN</name>
<dbReference type="Proteomes" id="UP000523007">
    <property type="component" value="Unassembled WGS sequence"/>
</dbReference>
<dbReference type="AlphaFoldDB" id="A0A7W7RHD5"/>
<comment type="caution">
    <text evidence="2">The sequence shown here is derived from an EMBL/GenBank/DDBJ whole genome shotgun (WGS) entry which is preliminary data.</text>
</comment>
<keyword evidence="3" id="KW-1185">Reference proteome</keyword>
<protein>
    <submittedName>
        <fullName evidence="2">NAD(P)H-dependent FMN reductase</fullName>
    </submittedName>
</protein>
<accession>A0A7W7RHD5</accession>
<evidence type="ECO:0000313" key="2">
    <source>
        <dbReference type="EMBL" id="MBB4931927.1"/>
    </source>
</evidence>
<dbReference type="SUPFAM" id="SSF52218">
    <property type="entry name" value="Flavoproteins"/>
    <property type="match status" value="1"/>
</dbReference>
<dbReference type="InterPro" id="IPR029039">
    <property type="entry name" value="Flavoprotein-like_sf"/>
</dbReference>
<dbReference type="InterPro" id="IPR050712">
    <property type="entry name" value="NAD(P)H-dep_reductase"/>
</dbReference>
<reference evidence="2 3" key="1">
    <citation type="submission" date="2020-08" db="EMBL/GenBank/DDBJ databases">
        <title>Sequencing the genomes of 1000 actinobacteria strains.</title>
        <authorList>
            <person name="Klenk H.-P."/>
        </authorList>
    </citation>
    <scope>NUCLEOTIDE SEQUENCE [LARGE SCALE GENOMIC DNA]</scope>
    <source>
        <strain evidence="2 3">DSM 102030</strain>
    </source>
</reference>
<dbReference type="Gene3D" id="3.40.50.360">
    <property type="match status" value="1"/>
</dbReference>
<proteinExistence type="predicted"/>
<dbReference type="RefSeq" id="WP_184578883.1">
    <property type="nucleotide sequence ID" value="NZ_JACHJT010000001.1"/>
</dbReference>
<dbReference type="Pfam" id="PF03358">
    <property type="entry name" value="FMN_red"/>
    <property type="match status" value="1"/>
</dbReference>
<evidence type="ECO:0000259" key="1">
    <source>
        <dbReference type="Pfam" id="PF03358"/>
    </source>
</evidence>
<dbReference type="InterPro" id="IPR005025">
    <property type="entry name" value="FMN_Rdtase-like_dom"/>
</dbReference>
<dbReference type="GO" id="GO:0005829">
    <property type="term" value="C:cytosol"/>
    <property type="evidence" value="ECO:0007669"/>
    <property type="project" value="TreeGrafter"/>
</dbReference>
<evidence type="ECO:0000313" key="3">
    <source>
        <dbReference type="Proteomes" id="UP000523007"/>
    </source>
</evidence>
<dbReference type="PANTHER" id="PTHR30543:SF21">
    <property type="entry name" value="NAD(P)H-DEPENDENT FMN REDUCTASE LOT6"/>
    <property type="match status" value="1"/>
</dbReference>
<sequence>MPEEPLQLAVIVGSVRAGRLGPTVAGWIAGQARHHGNFTVDVIDLAEIPLPMELPDFGSAPPPAATRALETLSPRLASADAFLVVTPEYNHSYPASLKNAVDWHNRQWHAKPVAFVSYGAISGGLRAVEHLRLVFAELHAVSIRDTVSLHNAGSRFDARGNPTDPDGRTAIAAKSMLDQLTWWARTLRDGRAARPYAA</sequence>
<organism evidence="2 3">
    <name type="scientific">Lipingzhangella halophila</name>
    <dbReference type="NCBI Taxonomy" id="1783352"/>
    <lineage>
        <taxon>Bacteria</taxon>
        <taxon>Bacillati</taxon>
        <taxon>Actinomycetota</taxon>
        <taxon>Actinomycetes</taxon>
        <taxon>Streptosporangiales</taxon>
        <taxon>Nocardiopsidaceae</taxon>
        <taxon>Lipingzhangella</taxon>
    </lineage>
</organism>
<dbReference type="GO" id="GO:0016491">
    <property type="term" value="F:oxidoreductase activity"/>
    <property type="evidence" value="ECO:0007669"/>
    <property type="project" value="InterPro"/>
</dbReference>